<comment type="subcellular location">
    <subcellularLocation>
        <location evidence="1 15">Membrane</location>
        <topology evidence="1 15">Multi-pass membrane protein</topology>
    </subcellularLocation>
</comment>
<evidence type="ECO:0000259" key="16">
    <source>
        <dbReference type="PROSITE" id="PS50262"/>
    </source>
</evidence>
<reference evidence="17 18" key="1">
    <citation type="submission" date="2019-08" db="EMBL/GenBank/DDBJ databases">
        <title>Whole genome of Aphis craccivora.</title>
        <authorList>
            <person name="Voronova N.V."/>
            <person name="Shulinski R.S."/>
            <person name="Bandarenka Y.V."/>
            <person name="Zhorov D.G."/>
            <person name="Warner D."/>
        </authorList>
    </citation>
    <scope>NUCLEOTIDE SEQUENCE [LARGE SCALE GENOMIC DNA]</scope>
    <source>
        <strain evidence="17">180601</strain>
        <tissue evidence="17">Whole Body</tissue>
    </source>
</reference>
<comment type="similarity">
    <text evidence="15">Belongs to the G-protein coupled receptor 1 family. Opsin subfamily.</text>
</comment>
<organism evidence="17 18">
    <name type="scientific">Aphis craccivora</name>
    <name type="common">Cowpea aphid</name>
    <dbReference type="NCBI Taxonomy" id="307492"/>
    <lineage>
        <taxon>Eukaryota</taxon>
        <taxon>Metazoa</taxon>
        <taxon>Ecdysozoa</taxon>
        <taxon>Arthropoda</taxon>
        <taxon>Hexapoda</taxon>
        <taxon>Insecta</taxon>
        <taxon>Pterygota</taxon>
        <taxon>Neoptera</taxon>
        <taxon>Paraneoptera</taxon>
        <taxon>Hemiptera</taxon>
        <taxon>Sternorrhyncha</taxon>
        <taxon>Aphidomorpha</taxon>
        <taxon>Aphidoidea</taxon>
        <taxon>Aphididae</taxon>
        <taxon>Aphidini</taxon>
        <taxon>Aphis</taxon>
        <taxon>Aphis</taxon>
    </lineage>
</organism>
<evidence type="ECO:0000256" key="7">
    <source>
        <dbReference type="ARBA" id="ARBA00022991"/>
    </source>
</evidence>
<evidence type="ECO:0000256" key="10">
    <source>
        <dbReference type="ARBA" id="ARBA00023157"/>
    </source>
</evidence>
<dbReference type="Pfam" id="PF00001">
    <property type="entry name" value="7tm_1"/>
    <property type="match status" value="1"/>
</dbReference>
<keyword evidence="14" id="KW-0844">Vision</keyword>
<dbReference type="PANTHER" id="PTHR24240">
    <property type="entry name" value="OPSIN"/>
    <property type="match status" value="1"/>
</dbReference>
<dbReference type="InterPro" id="IPR000276">
    <property type="entry name" value="GPCR_Rhodpsn"/>
</dbReference>
<evidence type="ECO:0000256" key="15">
    <source>
        <dbReference type="RuleBase" id="RU004951"/>
    </source>
</evidence>
<evidence type="ECO:0000256" key="14">
    <source>
        <dbReference type="ARBA" id="ARBA00023305"/>
    </source>
</evidence>
<dbReference type="PRINTS" id="PR00238">
    <property type="entry name" value="OPSIN"/>
</dbReference>
<name>A0A6G0YCE6_APHCR</name>
<evidence type="ECO:0000256" key="1">
    <source>
        <dbReference type="ARBA" id="ARBA00004141"/>
    </source>
</evidence>
<dbReference type="SUPFAM" id="SSF81321">
    <property type="entry name" value="Family A G protein-coupled receptor-like"/>
    <property type="match status" value="1"/>
</dbReference>
<dbReference type="Gene3D" id="1.20.1070.10">
    <property type="entry name" value="Rhodopsin 7-helix transmembrane proteins"/>
    <property type="match status" value="1"/>
</dbReference>
<dbReference type="PRINTS" id="PR00237">
    <property type="entry name" value="GPCRRHODOPSN"/>
</dbReference>
<evidence type="ECO:0000256" key="3">
    <source>
        <dbReference type="ARBA" id="ARBA00022606"/>
    </source>
</evidence>
<dbReference type="GO" id="GO:0009881">
    <property type="term" value="F:photoreceptor activity"/>
    <property type="evidence" value="ECO:0007669"/>
    <property type="project" value="UniProtKB-KW"/>
</dbReference>
<dbReference type="InterPro" id="IPR017452">
    <property type="entry name" value="GPCR_Rhodpsn_7TM"/>
</dbReference>
<feature type="transmembrane region" description="Helical" evidence="15">
    <location>
        <begin position="61"/>
        <end position="82"/>
    </location>
</feature>
<dbReference type="PROSITE" id="PS00238">
    <property type="entry name" value="OPSIN"/>
    <property type="match status" value="1"/>
</dbReference>
<feature type="transmembrane region" description="Helical" evidence="15">
    <location>
        <begin position="172"/>
        <end position="192"/>
    </location>
</feature>
<evidence type="ECO:0000256" key="9">
    <source>
        <dbReference type="ARBA" id="ARBA00023136"/>
    </source>
</evidence>
<accession>A0A6G0YCE6</accession>
<feature type="transmembrane region" description="Helical" evidence="15">
    <location>
        <begin position="273"/>
        <end position="300"/>
    </location>
</feature>
<keyword evidence="13 15" id="KW-0807">Transducer</keyword>
<dbReference type="GO" id="GO:0016020">
    <property type="term" value="C:membrane"/>
    <property type="evidence" value="ECO:0007669"/>
    <property type="project" value="UniProtKB-SubCell"/>
</dbReference>
<dbReference type="InterPro" id="IPR001760">
    <property type="entry name" value="Opsin"/>
</dbReference>
<keyword evidence="7 15" id="KW-0157">Chromophore</keyword>
<keyword evidence="12" id="KW-0325">Glycoprotein</keyword>
<evidence type="ECO:0000256" key="4">
    <source>
        <dbReference type="ARBA" id="ARBA00022692"/>
    </source>
</evidence>
<dbReference type="AlphaFoldDB" id="A0A6G0YCE6"/>
<evidence type="ECO:0000313" key="18">
    <source>
        <dbReference type="Proteomes" id="UP000478052"/>
    </source>
</evidence>
<proteinExistence type="inferred from homology"/>
<comment type="caution">
    <text evidence="17">The sequence shown here is derived from an EMBL/GenBank/DDBJ whole genome shotgun (WGS) entry which is preliminary data.</text>
</comment>
<dbReference type="EMBL" id="VUJU01004830">
    <property type="protein sequence ID" value="KAF0753114.1"/>
    <property type="molecule type" value="Genomic_DNA"/>
</dbReference>
<keyword evidence="6 15" id="KW-1133">Transmembrane helix</keyword>
<sequence length="436" mass="49796">SSSKSYHIIKVYIVMIDFKTKYPVNLWKDHGIYTDDYIKLINSHWLKFVPPHPMSHYTLGLLYTVIMVFGCTGNSLVIFMYFKSKALQTPANTLIINLAISDFIMLAKASIFIYNSYYLGPALGKLGCQICGFLGGLTGTVSIMTLAAISLDRYYVIVHPLKVAVKTTKQRAKIWIGLIWICGFSFSIVPVLNLGYSRYVSEGYLTSCSFDYLSNDDKDKQFILVFFVVAWCIPFTIILYCYIKILMAVWMTTDIVISRVGQQEEKRKTDIRLGYMVIGALMLWLVSWTPYAVVALMGVFNLKEYISPLGSMIPALFCKAASCMDPWFYAITHPKFKKEMMKLLTKSKTKKLYRNYGMKKGWIGSHLNENGNIAFDNHFKTGYNEVKKTIFALESDDNNLQCSESTFDHKTESFNESETKFSESVNQEGLKYILSN</sequence>
<feature type="domain" description="G-protein coupled receptors family 1 profile" evidence="16">
    <location>
        <begin position="73"/>
        <end position="329"/>
    </location>
</feature>
<feature type="transmembrane region" description="Helical" evidence="15">
    <location>
        <begin position="94"/>
        <end position="114"/>
    </location>
</feature>
<dbReference type="Proteomes" id="UP000478052">
    <property type="component" value="Unassembled WGS sequence"/>
</dbReference>
<dbReference type="InterPro" id="IPR027430">
    <property type="entry name" value="Retinal_BS"/>
</dbReference>
<keyword evidence="2 15" id="KW-0600">Photoreceptor protein</keyword>
<protein>
    <submittedName>
        <fullName evidence="17">Opsin, ultraviolet-sensitive-like</fullName>
    </submittedName>
</protein>
<keyword evidence="10" id="KW-1015">Disulfide bond</keyword>
<dbReference type="GO" id="GO:0007601">
    <property type="term" value="P:visual perception"/>
    <property type="evidence" value="ECO:0007669"/>
    <property type="project" value="UniProtKB-KW"/>
</dbReference>
<keyword evidence="18" id="KW-1185">Reference proteome</keyword>
<evidence type="ECO:0000256" key="11">
    <source>
        <dbReference type="ARBA" id="ARBA00023170"/>
    </source>
</evidence>
<dbReference type="InterPro" id="IPR050125">
    <property type="entry name" value="GPCR_opsins"/>
</dbReference>
<evidence type="ECO:0000256" key="5">
    <source>
        <dbReference type="ARBA" id="ARBA00022925"/>
    </source>
</evidence>
<evidence type="ECO:0000313" key="17">
    <source>
        <dbReference type="EMBL" id="KAF0753114.1"/>
    </source>
</evidence>
<keyword evidence="4 15" id="KW-0812">Transmembrane</keyword>
<gene>
    <name evidence="17" type="ORF">FWK35_00016456</name>
</gene>
<feature type="transmembrane region" description="Helical" evidence="15">
    <location>
        <begin position="126"/>
        <end position="151"/>
    </location>
</feature>
<keyword evidence="3 15" id="KW-0716">Sensory transduction</keyword>
<evidence type="ECO:0000256" key="2">
    <source>
        <dbReference type="ARBA" id="ARBA00022543"/>
    </source>
</evidence>
<feature type="non-terminal residue" evidence="17">
    <location>
        <position position="1"/>
    </location>
</feature>
<dbReference type="GO" id="GO:0004930">
    <property type="term" value="F:G protein-coupled receptor activity"/>
    <property type="evidence" value="ECO:0007669"/>
    <property type="project" value="UniProtKB-KW"/>
</dbReference>
<dbReference type="PROSITE" id="PS50262">
    <property type="entry name" value="G_PROTEIN_RECEP_F1_2"/>
    <property type="match status" value="1"/>
</dbReference>
<evidence type="ECO:0000256" key="12">
    <source>
        <dbReference type="ARBA" id="ARBA00023180"/>
    </source>
</evidence>
<keyword evidence="11 15" id="KW-0675">Receptor</keyword>
<keyword evidence="5 15" id="KW-0681">Retinal protein</keyword>
<keyword evidence="8 15" id="KW-0297">G-protein coupled receptor</keyword>
<evidence type="ECO:0000256" key="8">
    <source>
        <dbReference type="ARBA" id="ARBA00023040"/>
    </source>
</evidence>
<dbReference type="OrthoDB" id="10015560at2759"/>
<keyword evidence="9 15" id="KW-0472">Membrane</keyword>
<dbReference type="PROSITE" id="PS00237">
    <property type="entry name" value="G_PROTEIN_RECEP_F1_1"/>
    <property type="match status" value="1"/>
</dbReference>
<dbReference type="GO" id="GO:0007602">
    <property type="term" value="P:phototransduction"/>
    <property type="evidence" value="ECO:0007669"/>
    <property type="project" value="UniProtKB-KW"/>
</dbReference>
<feature type="transmembrane region" description="Helical" evidence="15">
    <location>
        <begin position="222"/>
        <end position="243"/>
    </location>
</feature>
<evidence type="ECO:0000256" key="13">
    <source>
        <dbReference type="ARBA" id="ARBA00023224"/>
    </source>
</evidence>
<feature type="transmembrane region" description="Helical" evidence="15">
    <location>
        <begin position="312"/>
        <end position="332"/>
    </location>
</feature>
<evidence type="ECO:0000256" key="6">
    <source>
        <dbReference type="ARBA" id="ARBA00022989"/>
    </source>
</evidence>